<dbReference type="GO" id="GO:0004659">
    <property type="term" value="F:prenyltransferase activity"/>
    <property type="evidence" value="ECO:0007669"/>
    <property type="project" value="InterPro"/>
</dbReference>
<comment type="similarity">
    <text evidence="2">Belongs to the FPP/GGPP synthase family.</text>
</comment>
<dbReference type="InterPro" id="IPR008949">
    <property type="entry name" value="Isoprenoid_synthase_dom_sf"/>
</dbReference>
<dbReference type="SFLD" id="SFLDG01017">
    <property type="entry name" value="Polyprenyl_Transferase_Like"/>
    <property type="match status" value="1"/>
</dbReference>
<accession>A0A7X6RGN4</accession>
<evidence type="ECO:0000313" key="5">
    <source>
        <dbReference type="Proteomes" id="UP000523447"/>
    </source>
</evidence>
<feature type="region of interest" description="Disordered" evidence="3">
    <location>
        <begin position="1"/>
        <end position="44"/>
    </location>
</feature>
<feature type="compositionally biased region" description="Polar residues" evidence="3">
    <location>
        <begin position="1"/>
        <end position="11"/>
    </location>
</feature>
<evidence type="ECO:0000256" key="1">
    <source>
        <dbReference type="ARBA" id="ARBA00005128"/>
    </source>
</evidence>
<dbReference type="PANTHER" id="PTHR12001:SF86">
    <property type="entry name" value="GERANYLGERANYL DIPHOSPHATE SYNTHASE"/>
    <property type="match status" value="1"/>
</dbReference>
<feature type="compositionally biased region" description="Basic and acidic residues" evidence="3">
    <location>
        <begin position="18"/>
        <end position="31"/>
    </location>
</feature>
<dbReference type="InterPro" id="IPR000092">
    <property type="entry name" value="Polyprenyl_synt"/>
</dbReference>
<dbReference type="Proteomes" id="UP000523447">
    <property type="component" value="Unassembled WGS sequence"/>
</dbReference>
<dbReference type="Pfam" id="PF00348">
    <property type="entry name" value="polyprenyl_synt"/>
    <property type="match status" value="1"/>
</dbReference>
<organism evidence="4 5">
    <name type="scientific">Nocardia veterana</name>
    <dbReference type="NCBI Taxonomy" id="132249"/>
    <lineage>
        <taxon>Bacteria</taxon>
        <taxon>Bacillati</taxon>
        <taxon>Actinomycetota</taxon>
        <taxon>Actinomycetes</taxon>
        <taxon>Mycobacteriales</taxon>
        <taxon>Nocardiaceae</taxon>
        <taxon>Nocardia</taxon>
    </lineage>
</organism>
<reference evidence="4 5" key="1">
    <citation type="submission" date="2020-04" db="EMBL/GenBank/DDBJ databases">
        <title>MicrobeNet Type strains.</title>
        <authorList>
            <person name="Nicholson A.C."/>
        </authorList>
    </citation>
    <scope>NUCLEOTIDE SEQUENCE [LARGE SCALE GENOMIC DNA]</scope>
    <source>
        <strain evidence="4 5">DSM 44445</strain>
    </source>
</reference>
<proteinExistence type="inferred from homology"/>
<protein>
    <submittedName>
        <fullName evidence="4">Polyprenyl synthetase family protein</fullName>
    </submittedName>
</protein>
<dbReference type="PANTHER" id="PTHR12001">
    <property type="entry name" value="GERANYLGERANYL PYROPHOSPHATE SYNTHASE"/>
    <property type="match status" value="1"/>
</dbReference>
<gene>
    <name evidence="4" type="ORF">HGA07_06775</name>
</gene>
<evidence type="ECO:0000313" key="4">
    <source>
        <dbReference type="EMBL" id="NKY85327.1"/>
    </source>
</evidence>
<comment type="caution">
    <text evidence="4">The sequence shown here is derived from an EMBL/GenBank/DDBJ whole genome shotgun (WGS) entry which is preliminary data.</text>
</comment>
<name>A0A7X6RGN4_9NOCA</name>
<comment type="pathway">
    <text evidence="1">Isoprenoid biosynthesis.</text>
</comment>
<keyword evidence="2" id="KW-0808">Transferase</keyword>
<evidence type="ECO:0000256" key="3">
    <source>
        <dbReference type="SAM" id="MobiDB-lite"/>
    </source>
</evidence>
<dbReference type="RefSeq" id="WP_083892946.1">
    <property type="nucleotide sequence ID" value="NZ_CAWPHS010000034.1"/>
</dbReference>
<dbReference type="SUPFAM" id="SSF48576">
    <property type="entry name" value="Terpenoid synthases"/>
    <property type="match status" value="1"/>
</dbReference>
<evidence type="ECO:0000256" key="2">
    <source>
        <dbReference type="RuleBase" id="RU004466"/>
    </source>
</evidence>
<sequence>MRSSKPTTYQRPQYLPAVERKDCGLPRDAARRSRPAGEASPGSRSAAALLADARTAITPVLRAAVATLGHPLDRMAGYHFGWCDTEGNLRAGAHGKGLRPALTLAAAAACGAPPADAVHAGAAVELLHNFTLVHDDVMDADPLRHGRPTVWRVWGVTNATLLGDALQALAFAVLSDGGVPEPVGAAAVIRLARTTATLCHGQYQDCDFETRPAVSVEDYLAMAAGKTAVLLGCSCALGALCAGADSRTVAAFNTFGRNLGLAFQLVDDAIGIWGDPTVTGKPGLSDLRAKKRSFPVVCALTSGTPAGSELARRYRDPRPLSQADAEYAAELVAAAGGREQTQQRADRALRAALDSLPDELGCEDLLTLAHVVVQRNR</sequence>
<dbReference type="EMBL" id="JAAXPE010000004">
    <property type="protein sequence ID" value="NKY85327.1"/>
    <property type="molecule type" value="Genomic_DNA"/>
</dbReference>
<dbReference type="CDD" id="cd00685">
    <property type="entry name" value="Trans_IPPS_HT"/>
    <property type="match status" value="1"/>
</dbReference>
<dbReference type="GO" id="GO:0008299">
    <property type="term" value="P:isoprenoid biosynthetic process"/>
    <property type="evidence" value="ECO:0007669"/>
    <property type="project" value="InterPro"/>
</dbReference>
<dbReference type="AlphaFoldDB" id="A0A7X6RGN4"/>
<dbReference type="SFLD" id="SFLDS00005">
    <property type="entry name" value="Isoprenoid_Synthase_Type_I"/>
    <property type="match status" value="1"/>
</dbReference>
<dbReference type="Gene3D" id="1.10.600.10">
    <property type="entry name" value="Farnesyl Diphosphate Synthase"/>
    <property type="match status" value="1"/>
</dbReference>
<keyword evidence="5" id="KW-1185">Reference proteome</keyword>